<protein>
    <submittedName>
        <fullName evidence="1">Uncharacterized protein</fullName>
    </submittedName>
</protein>
<proteinExistence type="predicted"/>
<gene>
    <name evidence="1" type="ORF">DSM107010_12130</name>
</gene>
<comment type="caution">
    <text evidence="1">The sequence shown here is derived from an EMBL/GenBank/DDBJ whole genome shotgun (WGS) entry which is preliminary data.</text>
</comment>
<sequence length="50" mass="5537">MAAMPYTEVEGIIPSTVRAGTIIYLDRTVAIVYTEVKRTIFCMGMGATMY</sequence>
<dbReference type="AlphaFoldDB" id="A0AB37UQF5"/>
<dbReference type="EMBL" id="RSCK01000006">
    <property type="protein sequence ID" value="RUT13590.1"/>
    <property type="molecule type" value="Genomic_DNA"/>
</dbReference>
<evidence type="ECO:0000313" key="1">
    <source>
        <dbReference type="EMBL" id="RUT13590.1"/>
    </source>
</evidence>
<name>A0AB37UQF5_9CYAN</name>
<organism evidence="1 2">
    <name type="scientific">Chroococcidiopsis cubana SAG 39.79</name>
    <dbReference type="NCBI Taxonomy" id="388085"/>
    <lineage>
        <taxon>Bacteria</taxon>
        <taxon>Bacillati</taxon>
        <taxon>Cyanobacteriota</taxon>
        <taxon>Cyanophyceae</taxon>
        <taxon>Chroococcidiopsidales</taxon>
        <taxon>Chroococcidiopsidaceae</taxon>
        <taxon>Chroococcidiopsis</taxon>
    </lineage>
</organism>
<evidence type="ECO:0000313" key="2">
    <source>
        <dbReference type="Proteomes" id="UP000282574"/>
    </source>
</evidence>
<accession>A0AB37UQF5</accession>
<dbReference type="Proteomes" id="UP000282574">
    <property type="component" value="Unassembled WGS sequence"/>
</dbReference>
<reference evidence="1 2" key="1">
    <citation type="journal article" date="2019" name="Genome Biol. Evol.">
        <title>Day and night: Metabolic profiles and evolutionary relationships of six axenic non-marine cyanobacteria.</title>
        <authorList>
            <person name="Will S.E."/>
            <person name="Henke P."/>
            <person name="Boedeker C."/>
            <person name="Huang S."/>
            <person name="Brinkmann H."/>
            <person name="Rohde M."/>
            <person name="Jarek M."/>
            <person name="Friedl T."/>
            <person name="Seufert S."/>
            <person name="Schumacher M."/>
            <person name="Overmann J."/>
            <person name="Neumann-Schaal M."/>
            <person name="Petersen J."/>
        </authorList>
    </citation>
    <scope>NUCLEOTIDE SEQUENCE [LARGE SCALE GENOMIC DNA]</scope>
    <source>
        <strain evidence="1 2">SAG 39.79</strain>
    </source>
</reference>
<keyword evidence="2" id="KW-1185">Reference proteome</keyword>